<feature type="compositionally biased region" description="Pro residues" evidence="1">
    <location>
        <begin position="41"/>
        <end position="53"/>
    </location>
</feature>
<dbReference type="Proteomes" id="UP001553148">
    <property type="component" value="Unassembled WGS sequence"/>
</dbReference>
<evidence type="ECO:0000256" key="1">
    <source>
        <dbReference type="SAM" id="MobiDB-lite"/>
    </source>
</evidence>
<accession>A0ABV3KM70</accession>
<protein>
    <submittedName>
        <fullName evidence="2">Uncharacterized protein</fullName>
    </submittedName>
</protein>
<organism evidence="2 3">
    <name type="scientific">Streptomyces griseosporeus</name>
    <dbReference type="NCBI Taxonomy" id="1910"/>
    <lineage>
        <taxon>Bacteria</taxon>
        <taxon>Bacillati</taxon>
        <taxon>Actinomycetota</taxon>
        <taxon>Actinomycetes</taxon>
        <taxon>Kitasatosporales</taxon>
        <taxon>Streptomycetaceae</taxon>
        <taxon>Streptomyces</taxon>
    </lineage>
</organism>
<reference evidence="2 3" key="1">
    <citation type="submission" date="2024-06" db="EMBL/GenBank/DDBJ databases">
        <title>The Natural Products Discovery Center: Release of the First 8490 Sequenced Strains for Exploring Actinobacteria Biosynthetic Diversity.</title>
        <authorList>
            <person name="Kalkreuter E."/>
            <person name="Kautsar S.A."/>
            <person name="Yang D."/>
            <person name="Bader C.D."/>
            <person name="Teijaro C.N."/>
            <person name="Fluegel L."/>
            <person name="Davis C.M."/>
            <person name="Simpson J.R."/>
            <person name="Lauterbach L."/>
            <person name="Steele A.D."/>
            <person name="Gui C."/>
            <person name="Meng S."/>
            <person name="Li G."/>
            <person name="Viehrig K."/>
            <person name="Ye F."/>
            <person name="Su P."/>
            <person name="Kiefer A.F."/>
            <person name="Nichols A."/>
            <person name="Cepeda A.J."/>
            <person name="Yan W."/>
            <person name="Fan B."/>
            <person name="Jiang Y."/>
            <person name="Adhikari A."/>
            <person name="Zheng C.-J."/>
            <person name="Schuster L."/>
            <person name="Cowan T.M."/>
            <person name="Smanski M.J."/>
            <person name="Chevrette M.G."/>
            <person name="De Carvalho L.P.S."/>
            <person name="Shen B."/>
        </authorList>
    </citation>
    <scope>NUCLEOTIDE SEQUENCE [LARGE SCALE GENOMIC DNA]</scope>
    <source>
        <strain evidence="2 3">NPDC052360</strain>
    </source>
</reference>
<evidence type="ECO:0000313" key="2">
    <source>
        <dbReference type="EMBL" id="MEV8460390.1"/>
    </source>
</evidence>
<dbReference type="RefSeq" id="WP_239513230.1">
    <property type="nucleotide sequence ID" value="NZ_JBFAUJ010000004.1"/>
</dbReference>
<dbReference type="EMBL" id="JBFAUJ010000004">
    <property type="protein sequence ID" value="MEV8460390.1"/>
    <property type="molecule type" value="Genomic_DNA"/>
</dbReference>
<proteinExistence type="predicted"/>
<feature type="compositionally biased region" description="Low complexity" evidence="1">
    <location>
        <begin position="1"/>
        <end position="40"/>
    </location>
</feature>
<feature type="region of interest" description="Disordered" evidence="1">
    <location>
        <begin position="1"/>
        <end position="56"/>
    </location>
</feature>
<name>A0ABV3KM70_STRGS</name>
<keyword evidence="3" id="KW-1185">Reference proteome</keyword>
<sequence length="145" mass="15989">MTQPPQGFGPAGPQYGQQYGVQHGQQYGVQNGQQYGQQHGFPPPPPPHPPTPQGPEFVAVDTRNAIAVDAEGVTLDMNGVQAEFPWPEVRSVHYRASPNGKALMLGVIHLDGHFYEAVVDARPKARLTEWFAQLAWVLRHYRPTG</sequence>
<comment type="caution">
    <text evidence="2">The sequence shown here is derived from an EMBL/GenBank/DDBJ whole genome shotgun (WGS) entry which is preliminary data.</text>
</comment>
<evidence type="ECO:0000313" key="3">
    <source>
        <dbReference type="Proteomes" id="UP001553148"/>
    </source>
</evidence>
<gene>
    <name evidence="2" type="ORF">AB0470_12680</name>
</gene>